<reference evidence="1" key="1">
    <citation type="submission" date="2020-07" db="EMBL/GenBank/DDBJ databases">
        <title>Huge and variable diversity of episymbiotic CPR bacteria and DPANN archaea in groundwater ecosystems.</title>
        <authorList>
            <person name="He C.Y."/>
            <person name="Keren R."/>
            <person name="Whittaker M."/>
            <person name="Farag I.F."/>
            <person name="Doudna J."/>
            <person name="Cate J.H.D."/>
            <person name="Banfield J.F."/>
        </authorList>
    </citation>
    <scope>NUCLEOTIDE SEQUENCE</scope>
    <source>
        <strain evidence="1">NC_groundwater_1664_Pr3_B-0.1um_52_9</strain>
    </source>
</reference>
<protein>
    <submittedName>
        <fullName evidence="1">Uncharacterized protein</fullName>
    </submittedName>
</protein>
<dbReference type="AlphaFoldDB" id="A0A9D6YZI4"/>
<organism evidence="1 2">
    <name type="scientific">Desulfomonile tiedjei</name>
    <dbReference type="NCBI Taxonomy" id="2358"/>
    <lineage>
        <taxon>Bacteria</taxon>
        <taxon>Pseudomonadati</taxon>
        <taxon>Thermodesulfobacteriota</taxon>
        <taxon>Desulfomonilia</taxon>
        <taxon>Desulfomonilales</taxon>
        <taxon>Desulfomonilaceae</taxon>
        <taxon>Desulfomonile</taxon>
    </lineage>
</organism>
<name>A0A9D6YZI4_9BACT</name>
<evidence type="ECO:0000313" key="2">
    <source>
        <dbReference type="Proteomes" id="UP000807825"/>
    </source>
</evidence>
<proteinExistence type="predicted"/>
<sequence>MASRLGAEYPIDIETTSKPFADYRTDEWSDTELPCAPAIMIGEEVVAEGSDVTEDKVANEIRKQLGMPPLEPEKKGIIGRLFK</sequence>
<comment type="caution">
    <text evidence="1">The sequence shown here is derived from an EMBL/GenBank/DDBJ whole genome shotgun (WGS) entry which is preliminary data.</text>
</comment>
<dbReference type="Proteomes" id="UP000807825">
    <property type="component" value="Unassembled WGS sequence"/>
</dbReference>
<evidence type="ECO:0000313" key="1">
    <source>
        <dbReference type="EMBL" id="MBI5248848.1"/>
    </source>
</evidence>
<dbReference type="EMBL" id="JACRDE010000148">
    <property type="protein sequence ID" value="MBI5248848.1"/>
    <property type="molecule type" value="Genomic_DNA"/>
</dbReference>
<dbReference type="NCBIfam" id="NF045708">
    <property type="entry name" value="seleno_TsoC"/>
    <property type="match status" value="1"/>
</dbReference>
<gene>
    <name evidence="1" type="ORF">HY912_05080</name>
</gene>
<accession>A0A9D6YZI4</accession>